<evidence type="ECO:0000256" key="6">
    <source>
        <dbReference type="ARBA" id="ARBA00023203"/>
    </source>
</evidence>
<protein>
    <submittedName>
        <fullName evidence="12">Calponin-homology (CH) domain-containing protein</fullName>
    </submittedName>
</protein>
<keyword evidence="8" id="KW-0812">Transmembrane</keyword>
<evidence type="ECO:0000313" key="11">
    <source>
        <dbReference type="Proteomes" id="UP000270296"/>
    </source>
</evidence>
<evidence type="ECO:0000256" key="3">
    <source>
        <dbReference type="ARBA" id="ARBA00022490"/>
    </source>
</evidence>
<keyword evidence="8" id="KW-1133">Transmembrane helix</keyword>
<dbReference type="GO" id="GO:0015629">
    <property type="term" value="C:actin cytoskeleton"/>
    <property type="evidence" value="ECO:0007669"/>
    <property type="project" value="TreeGrafter"/>
</dbReference>
<keyword evidence="8" id="KW-0472">Membrane</keyword>
<evidence type="ECO:0000256" key="4">
    <source>
        <dbReference type="ARBA" id="ARBA00022737"/>
    </source>
</evidence>
<comment type="similarity">
    <text evidence="2">Belongs to the parvin family.</text>
</comment>
<dbReference type="WBParaSite" id="SBAD_0000851401-mRNA-1">
    <property type="protein sequence ID" value="SBAD_0000851401-mRNA-1"/>
    <property type="gene ID" value="SBAD_0000851401"/>
</dbReference>
<dbReference type="Gene3D" id="1.10.418.10">
    <property type="entry name" value="Calponin-like domain"/>
    <property type="match status" value="1"/>
</dbReference>
<keyword evidence="4" id="KW-0677">Repeat</keyword>
<dbReference type="InterPro" id="IPR028433">
    <property type="entry name" value="Parvin"/>
</dbReference>
<dbReference type="InterPro" id="IPR001715">
    <property type="entry name" value="CH_dom"/>
</dbReference>
<dbReference type="PANTHER" id="PTHR12114:SF4">
    <property type="entry name" value="GH23568P"/>
    <property type="match status" value="1"/>
</dbReference>
<accession>A0A183IX60</accession>
<dbReference type="PROSITE" id="PS50021">
    <property type="entry name" value="CH"/>
    <property type="match status" value="1"/>
</dbReference>
<keyword evidence="6" id="KW-0009">Actin-binding</keyword>
<dbReference type="GO" id="GO:0030036">
    <property type="term" value="P:actin cytoskeleton organization"/>
    <property type="evidence" value="ECO:0007669"/>
    <property type="project" value="InterPro"/>
</dbReference>
<evidence type="ECO:0000256" key="2">
    <source>
        <dbReference type="ARBA" id="ARBA00005666"/>
    </source>
</evidence>
<evidence type="ECO:0000256" key="5">
    <source>
        <dbReference type="ARBA" id="ARBA00022889"/>
    </source>
</evidence>
<dbReference type="Pfam" id="PF00307">
    <property type="entry name" value="CH"/>
    <property type="match status" value="1"/>
</dbReference>
<reference evidence="12" key="1">
    <citation type="submission" date="2016-06" db="UniProtKB">
        <authorList>
            <consortium name="WormBaseParasite"/>
        </authorList>
    </citation>
    <scope>IDENTIFICATION</scope>
</reference>
<name>A0A183IX60_9BILA</name>
<sequence length="291" mass="33013">MDLTMLVVKKRDDQLQTRYVTEEITTVQEEFGLRSERDAFDTLKGLFLSPFALQVTDFDTQFQDGVFLVILMGLLERYFVPLHSFYLTPSTFEEKVHNVALCFSLMEEAGVSLPKSRPEDIVNGDIKCTLRAFIALYFRRRTPTGRPSIYLLIHHISSSIVISPAFPVRLCVRLVAFLFGPFIPPPQIYARTRTSTLEVDHLTLAVKFDVTMTTGPSQPRCSMALQVSFSSTSFSLCYPRCSFLLRLVSFGNLSLCFFCCSCPWLSNSLLLHVFSVYVHFPLAFVFASVVC</sequence>
<dbReference type="GO" id="GO:0003779">
    <property type="term" value="F:actin binding"/>
    <property type="evidence" value="ECO:0007669"/>
    <property type="project" value="UniProtKB-KW"/>
</dbReference>
<dbReference type="GO" id="GO:0034446">
    <property type="term" value="P:substrate adhesion-dependent cell spreading"/>
    <property type="evidence" value="ECO:0007669"/>
    <property type="project" value="TreeGrafter"/>
</dbReference>
<dbReference type="GO" id="GO:0005737">
    <property type="term" value="C:cytoplasm"/>
    <property type="evidence" value="ECO:0007669"/>
    <property type="project" value="TreeGrafter"/>
</dbReference>
<dbReference type="PANTHER" id="PTHR12114">
    <property type="entry name" value="PARVIN"/>
    <property type="match status" value="1"/>
</dbReference>
<evidence type="ECO:0000259" key="9">
    <source>
        <dbReference type="PROSITE" id="PS50021"/>
    </source>
</evidence>
<gene>
    <name evidence="10" type="ORF">SBAD_LOCUS8207</name>
</gene>
<organism evidence="12">
    <name type="scientific">Soboliphyme baturini</name>
    <dbReference type="NCBI Taxonomy" id="241478"/>
    <lineage>
        <taxon>Eukaryota</taxon>
        <taxon>Metazoa</taxon>
        <taxon>Ecdysozoa</taxon>
        <taxon>Nematoda</taxon>
        <taxon>Enoplea</taxon>
        <taxon>Dorylaimia</taxon>
        <taxon>Dioctophymatida</taxon>
        <taxon>Dioctophymatoidea</taxon>
        <taxon>Soboliphymatidae</taxon>
        <taxon>Soboliphyme</taxon>
    </lineage>
</organism>
<dbReference type="GO" id="GO:0071963">
    <property type="term" value="P:establishment or maintenance of cell polarity regulating cell shape"/>
    <property type="evidence" value="ECO:0007669"/>
    <property type="project" value="TreeGrafter"/>
</dbReference>
<proteinExistence type="inferred from homology"/>
<dbReference type="EMBL" id="UZAM01011366">
    <property type="protein sequence ID" value="VDP15811.1"/>
    <property type="molecule type" value="Genomic_DNA"/>
</dbReference>
<evidence type="ECO:0000313" key="10">
    <source>
        <dbReference type="EMBL" id="VDP15811.1"/>
    </source>
</evidence>
<dbReference type="GO" id="GO:0005925">
    <property type="term" value="C:focal adhesion"/>
    <property type="evidence" value="ECO:0007669"/>
    <property type="project" value="TreeGrafter"/>
</dbReference>
<feature type="transmembrane region" description="Helical" evidence="8">
    <location>
        <begin position="272"/>
        <end position="290"/>
    </location>
</feature>
<dbReference type="Proteomes" id="UP000270296">
    <property type="component" value="Unassembled WGS sequence"/>
</dbReference>
<keyword evidence="3" id="KW-0963">Cytoplasm</keyword>
<dbReference type="AlphaFoldDB" id="A0A183IX60"/>
<dbReference type="GO" id="GO:0030031">
    <property type="term" value="P:cell projection assembly"/>
    <property type="evidence" value="ECO:0007669"/>
    <property type="project" value="TreeGrafter"/>
</dbReference>
<evidence type="ECO:0000313" key="12">
    <source>
        <dbReference type="WBParaSite" id="SBAD_0000851401-mRNA-1"/>
    </source>
</evidence>
<dbReference type="SUPFAM" id="SSF47576">
    <property type="entry name" value="Calponin-homology domain, CH-domain"/>
    <property type="match status" value="1"/>
</dbReference>
<dbReference type="OrthoDB" id="2099265at2759"/>
<keyword evidence="5" id="KW-0130">Cell adhesion</keyword>
<reference evidence="10 11" key="2">
    <citation type="submission" date="2018-11" db="EMBL/GenBank/DDBJ databases">
        <authorList>
            <consortium name="Pathogen Informatics"/>
        </authorList>
    </citation>
    <scope>NUCLEOTIDE SEQUENCE [LARGE SCALE GENOMIC DNA]</scope>
</reference>
<evidence type="ECO:0000256" key="7">
    <source>
        <dbReference type="ARBA" id="ARBA00023212"/>
    </source>
</evidence>
<comment type="subcellular location">
    <subcellularLocation>
        <location evidence="1">Cytoplasm</location>
        <location evidence="1">Cytoskeleton</location>
    </subcellularLocation>
</comment>
<dbReference type="InterPro" id="IPR036872">
    <property type="entry name" value="CH_dom_sf"/>
</dbReference>
<evidence type="ECO:0000256" key="1">
    <source>
        <dbReference type="ARBA" id="ARBA00004245"/>
    </source>
</evidence>
<keyword evidence="11" id="KW-1185">Reference proteome</keyword>
<feature type="domain" description="Calponin-homology (CH)" evidence="9">
    <location>
        <begin position="33"/>
        <end position="141"/>
    </location>
</feature>
<evidence type="ECO:0000256" key="8">
    <source>
        <dbReference type="SAM" id="Phobius"/>
    </source>
</evidence>
<keyword evidence="7" id="KW-0206">Cytoskeleton</keyword>